<evidence type="ECO:0000256" key="1">
    <source>
        <dbReference type="ARBA" id="ARBA00004141"/>
    </source>
</evidence>
<feature type="transmembrane region" description="Helical" evidence="5">
    <location>
        <begin position="524"/>
        <end position="544"/>
    </location>
</feature>
<evidence type="ECO:0000256" key="4">
    <source>
        <dbReference type="ARBA" id="ARBA00023136"/>
    </source>
</evidence>
<proteinExistence type="predicted"/>
<keyword evidence="3 5" id="KW-1133">Transmembrane helix</keyword>
<evidence type="ECO:0000313" key="7">
    <source>
        <dbReference type="EMBL" id="ETN42952.1"/>
    </source>
</evidence>
<keyword evidence="4 5" id="KW-0472">Membrane</keyword>
<reference evidence="7 8" key="1">
    <citation type="submission" date="2013-03" db="EMBL/GenBank/DDBJ databases">
        <title>The Genome Sequence of Phialophora europaea CBS 101466.</title>
        <authorList>
            <consortium name="The Broad Institute Genomics Platform"/>
            <person name="Cuomo C."/>
            <person name="de Hoog S."/>
            <person name="Gorbushina A."/>
            <person name="Walker B."/>
            <person name="Young S.K."/>
            <person name="Zeng Q."/>
            <person name="Gargeya S."/>
            <person name="Fitzgerald M."/>
            <person name="Haas B."/>
            <person name="Abouelleil A."/>
            <person name="Allen A.W."/>
            <person name="Alvarado L."/>
            <person name="Arachchi H.M."/>
            <person name="Berlin A.M."/>
            <person name="Chapman S.B."/>
            <person name="Gainer-Dewar J."/>
            <person name="Goldberg J."/>
            <person name="Griggs A."/>
            <person name="Gujja S."/>
            <person name="Hansen M."/>
            <person name="Howarth C."/>
            <person name="Imamovic A."/>
            <person name="Ireland A."/>
            <person name="Larimer J."/>
            <person name="McCowan C."/>
            <person name="Murphy C."/>
            <person name="Pearson M."/>
            <person name="Poon T.W."/>
            <person name="Priest M."/>
            <person name="Roberts A."/>
            <person name="Saif S."/>
            <person name="Shea T."/>
            <person name="Sisk P."/>
            <person name="Sykes S."/>
            <person name="Wortman J."/>
            <person name="Nusbaum C."/>
            <person name="Birren B."/>
        </authorList>
    </citation>
    <scope>NUCLEOTIDE SEQUENCE [LARGE SCALE GENOMIC DNA]</scope>
    <source>
        <strain evidence="7 8">CBS 101466</strain>
    </source>
</reference>
<protein>
    <recommendedName>
        <fullName evidence="6">Major facilitator superfamily (MFS) profile domain-containing protein</fullName>
    </recommendedName>
</protein>
<dbReference type="VEuPathDB" id="FungiDB:HMPREF1541_02110"/>
<gene>
    <name evidence="7" type="ORF">HMPREF1541_02110</name>
</gene>
<feature type="transmembrane region" description="Helical" evidence="5">
    <location>
        <begin position="340"/>
        <end position="364"/>
    </location>
</feature>
<feature type="transmembrane region" description="Helical" evidence="5">
    <location>
        <begin position="207"/>
        <end position="230"/>
    </location>
</feature>
<evidence type="ECO:0000259" key="6">
    <source>
        <dbReference type="PROSITE" id="PS50850"/>
    </source>
</evidence>
<dbReference type="GeneID" id="19969449"/>
<sequence length="567" mass="61489">MEDAKGTIRHVEVTYDSGLQPDLVKPPPLQKETFDGDVNLSGPGDLIYLIPTPSPDPREFGLIFCVTDPLNLTLPRKLVVLAIVAAFSAVGLTMVSGLGALLGLFIPEYVSEGKTVADITHLMTFPTLFMGIGNIIGMPLALAIGRRPVFLLSSAVLVISCILCATQKSYEWHLAARMVLGLAAGQSEALCPLMVQETFYLHERGKYQMIFTAAGNILTTAFTIVTSYIAKGIGARGWYGLGSGLAGAIMIVSIFFLPETKYDRPLSAYQGQAGQVSTFATSEGEERPGAIYATARLSTLDTVELDFVNYKPRTLASDMRLFVNKPDWEEGLRTVRRMCVVMFFPDILWAFLLNGLTLGVNVAIGTTYGNIVGSPPYSWAQENISFAMAGQIVVSFVALPVLGWGSDWIVKRLARRNGGIHQPQYRLVPLVFPIIVGVLSSILYGQAAAHPHRIHWFAVVFACNAYYFAFVGANQVGIVYALDSYPTRSGPALVVICAIRGILSFGTSYGVQPFIDLRGYDGAFLIYGILTGVLGAGGILVYIFSAKIRAFCSRYAVQTSETKPSYS</sequence>
<dbReference type="OrthoDB" id="268400at2759"/>
<comment type="subcellular location">
    <subcellularLocation>
        <location evidence="1">Membrane</location>
        <topology evidence="1">Multi-pass membrane protein</topology>
    </subcellularLocation>
</comment>
<feature type="transmembrane region" description="Helical" evidence="5">
    <location>
        <begin position="384"/>
        <end position="404"/>
    </location>
</feature>
<dbReference type="PANTHER" id="PTHR23502:SF164">
    <property type="entry name" value="MAJOR FACILITATOR SUPERFAMILY (MFS) PROFILE DOMAIN-CONTAINING PROTEIN"/>
    <property type="match status" value="1"/>
</dbReference>
<evidence type="ECO:0000313" key="8">
    <source>
        <dbReference type="Proteomes" id="UP000030752"/>
    </source>
</evidence>
<dbReference type="EMBL" id="KB822718">
    <property type="protein sequence ID" value="ETN42952.1"/>
    <property type="molecule type" value="Genomic_DNA"/>
</dbReference>
<keyword evidence="8" id="KW-1185">Reference proteome</keyword>
<feature type="transmembrane region" description="Helical" evidence="5">
    <location>
        <begin position="492"/>
        <end position="512"/>
    </location>
</feature>
<dbReference type="InParanoid" id="W2S2Q4"/>
<dbReference type="Pfam" id="PF07690">
    <property type="entry name" value="MFS_1"/>
    <property type="match status" value="1"/>
</dbReference>
<dbReference type="InterPro" id="IPR011701">
    <property type="entry name" value="MFS"/>
</dbReference>
<feature type="domain" description="Major facilitator superfamily (MFS) profile" evidence="6">
    <location>
        <begin position="77"/>
        <end position="549"/>
    </location>
</feature>
<evidence type="ECO:0000256" key="5">
    <source>
        <dbReference type="SAM" id="Phobius"/>
    </source>
</evidence>
<feature type="transmembrane region" description="Helical" evidence="5">
    <location>
        <begin position="78"/>
        <end position="107"/>
    </location>
</feature>
<dbReference type="HOGENOM" id="CLU_008455_13_4_1"/>
<dbReference type="InterPro" id="IPR020846">
    <property type="entry name" value="MFS_dom"/>
</dbReference>
<feature type="transmembrane region" description="Helical" evidence="5">
    <location>
        <begin position="119"/>
        <end position="142"/>
    </location>
</feature>
<dbReference type="AlphaFoldDB" id="W2S2Q4"/>
<feature type="transmembrane region" description="Helical" evidence="5">
    <location>
        <begin position="425"/>
        <end position="444"/>
    </location>
</feature>
<dbReference type="Gene3D" id="1.20.1250.20">
    <property type="entry name" value="MFS general substrate transporter like domains"/>
    <property type="match status" value="1"/>
</dbReference>
<evidence type="ECO:0000256" key="3">
    <source>
        <dbReference type="ARBA" id="ARBA00022989"/>
    </source>
</evidence>
<dbReference type="RefSeq" id="XP_008714688.1">
    <property type="nucleotide sequence ID" value="XM_008716466.1"/>
</dbReference>
<dbReference type="Proteomes" id="UP000030752">
    <property type="component" value="Unassembled WGS sequence"/>
</dbReference>
<dbReference type="InterPro" id="IPR036259">
    <property type="entry name" value="MFS_trans_sf"/>
</dbReference>
<dbReference type="GO" id="GO:0005886">
    <property type="term" value="C:plasma membrane"/>
    <property type="evidence" value="ECO:0007669"/>
    <property type="project" value="TreeGrafter"/>
</dbReference>
<dbReference type="SUPFAM" id="SSF103473">
    <property type="entry name" value="MFS general substrate transporter"/>
    <property type="match status" value="1"/>
</dbReference>
<name>W2S2Q4_CYPE1</name>
<accession>W2S2Q4</accession>
<dbReference type="PROSITE" id="PS50850">
    <property type="entry name" value="MFS"/>
    <property type="match status" value="1"/>
</dbReference>
<feature type="transmembrane region" description="Helical" evidence="5">
    <location>
        <begin position="456"/>
        <end position="480"/>
    </location>
</feature>
<feature type="transmembrane region" description="Helical" evidence="5">
    <location>
        <begin position="236"/>
        <end position="257"/>
    </location>
</feature>
<evidence type="ECO:0000256" key="2">
    <source>
        <dbReference type="ARBA" id="ARBA00022692"/>
    </source>
</evidence>
<dbReference type="GO" id="GO:0022857">
    <property type="term" value="F:transmembrane transporter activity"/>
    <property type="evidence" value="ECO:0007669"/>
    <property type="project" value="InterPro"/>
</dbReference>
<keyword evidence="2 5" id="KW-0812">Transmembrane</keyword>
<dbReference type="STRING" id="1220924.W2S2Q4"/>
<dbReference type="eggNOG" id="KOG0255">
    <property type="taxonomic scope" value="Eukaryota"/>
</dbReference>
<dbReference type="PANTHER" id="PTHR23502">
    <property type="entry name" value="MAJOR FACILITATOR SUPERFAMILY"/>
    <property type="match status" value="1"/>
</dbReference>
<organism evidence="7 8">
    <name type="scientific">Cyphellophora europaea (strain CBS 101466)</name>
    <name type="common">Phialophora europaea</name>
    <dbReference type="NCBI Taxonomy" id="1220924"/>
    <lineage>
        <taxon>Eukaryota</taxon>
        <taxon>Fungi</taxon>
        <taxon>Dikarya</taxon>
        <taxon>Ascomycota</taxon>
        <taxon>Pezizomycotina</taxon>
        <taxon>Eurotiomycetes</taxon>
        <taxon>Chaetothyriomycetidae</taxon>
        <taxon>Chaetothyriales</taxon>
        <taxon>Cyphellophoraceae</taxon>
        <taxon>Cyphellophora</taxon>
    </lineage>
</organism>